<dbReference type="AlphaFoldDB" id="A0A060RXP3"/>
<evidence type="ECO:0000259" key="3">
    <source>
        <dbReference type="Pfam" id="PF12948"/>
    </source>
</evidence>
<dbReference type="VEuPathDB" id="PlasmoDB:PRCDC_1334100"/>
<dbReference type="VEuPathDB" id="PlasmoDB:PRG01_1337200"/>
<feature type="compositionally biased region" description="Acidic residues" evidence="1">
    <location>
        <begin position="97"/>
        <end position="121"/>
    </location>
</feature>
<organism evidence="4 5">
    <name type="scientific">Plasmodium reichenowi</name>
    <dbReference type="NCBI Taxonomy" id="5854"/>
    <lineage>
        <taxon>Eukaryota</taxon>
        <taxon>Sar</taxon>
        <taxon>Alveolata</taxon>
        <taxon>Apicomplexa</taxon>
        <taxon>Aconoidasida</taxon>
        <taxon>Haemosporida</taxon>
        <taxon>Plasmodiidae</taxon>
        <taxon>Plasmodium</taxon>
        <taxon>Plasmodium (Laverania)</taxon>
    </lineage>
</organism>
<keyword evidence="5" id="KW-1185">Reference proteome</keyword>
<feature type="domain" description="Merozoite surface protein C-terminal" evidence="3">
    <location>
        <begin position="228"/>
        <end position="357"/>
    </location>
</feature>
<reference evidence="4" key="2">
    <citation type="submission" date="2014-05" db="EMBL/GenBank/DDBJ databases">
        <title>The genome sequences of chimpanzee malaria parasites reveal the path to human adaptation.</title>
        <authorList>
            <person name="Otto T.D."/>
            <person name="Rayner J.C."/>
            <person name="Boehme U."/>
            <person name="Pain A."/>
            <person name="Spottiswoode N."/>
            <person name="Sanders M."/>
            <person name="Quail M."/>
            <person name="Ollomo B."/>
            <person name="Renaud F."/>
            <person name="Thomas A.W."/>
            <person name="Prugnolle F."/>
            <person name="Conway D.J."/>
            <person name="Newbold C."/>
            <person name="Berriman M."/>
        </authorList>
    </citation>
    <scope>NUCLEOTIDE SEQUENCE [LARGE SCALE GENOMIC DNA]</scope>
    <source>
        <strain evidence="4">CDC</strain>
    </source>
</reference>
<dbReference type="Proteomes" id="UP000027581">
    <property type="component" value="Unassembled WGS sequence"/>
</dbReference>
<evidence type="ECO:0000313" key="5">
    <source>
        <dbReference type="Proteomes" id="UP000027581"/>
    </source>
</evidence>
<evidence type="ECO:0000256" key="1">
    <source>
        <dbReference type="SAM" id="MobiDB-lite"/>
    </source>
</evidence>
<feature type="signal peptide" evidence="2">
    <location>
        <begin position="1"/>
        <end position="21"/>
    </location>
</feature>
<feature type="region of interest" description="Disordered" evidence="1">
    <location>
        <begin position="94"/>
        <end position="158"/>
    </location>
</feature>
<gene>
    <name evidence="4" type="primary">MSP7</name>
    <name evidence="4" type="ORF">PRCDC_1334100</name>
</gene>
<proteinExistence type="predicted"/>
<dbReference type="PhylomeDB" id="A0A060RXP3"/>
<feature type="chain" id="PRO_5001591578" evidence="2">
    <location>
        <begin position="22"/>
        <end position="362"/>
    </location>
</feature>
<feature type="compositionally biased region" description="Acidic residues" evidence="1">
    <location>
        <begin position="136"/>
        <end position="149"/>
    </location>
</feature>
<protein>
    <submittedName>
        <fullName evidence="4">Merozoite surface protein 7</fullName>
    </submittedName>
</protein>
<reference evidence="4" key="1">
    <citation type="submission" date="2014-01" db="EMBL/GenBank/DDBJ databases">
        <authorList>
            <person name="Aslett M."/>
        </authorList>
    </citation>
    <scope>NUCLEOTIDE SEQUENCE</scope>
    <source>
        <strain evidence="4">CDC</strain>
    </source>
</reference>
<evidence type="ECO:0000256" key="2">
    <source>
        <dbReference type="SAM" id="SignalP"/>
    </source>
</evidence>
<keyword evidence="4" id="KW-0477">Merozoite</keyword>
<sequence length="362" mass="42233">MKSNIIFYFSFFFVYLYYVSCNQSTNSTPVNNDEDQEELYIKNKKLEKLKNIVSGDFVGNYKNNEELLNKKIEEVQNSKEKNVHVLINGNSIIDEIEKNEENDDNEENNDDDNTYELDMNDDTFLGQNNDSHFENVDDDSEENEQEDEDKEKSESFPLFQNLGLFGKNVLSKVKAQSETVSQSNNGQEVQTPTQRQNVQTPTPGQNVQTPTQVAKSTFEKDPTKKLYNLGDVLNHIVHISNKENKINIINYGEKYPDFKKEYEDFVLNSKEYDIIKNLIIMFGQEDNKSNNGQTGILGEAKHMTEIFIKLLDDEKYHQQFKNFIYGVYSYAKQNSHLSEKKIKPENEYKKFLEYSFNLLNTM</sequence>
<dbReference type="Pfam" id="PF12948">
    <property type="entry name" value="MSP7_C"/>
    <property type="match status" value="1"/>
</dbReference>
<feature type="region of interest" description="Disordered" evidence="1">
    <location>
        <begin position="176"/>
        <end position="213"/>
    </location>
</feature>
<dbReference type="EMBL" id="HG810774">
    <property type="protein sequence ID" value="CDO66142.1"/>
    <property type="molecule type" value="Genomic_DNA"/>
</dbReference>
<name>A0A060RXP3_PLARE</name>
<keyword evidence="2" id="KW-0732">Signal</keyword>
<accession>A0A060RXP3</accession>
<evidence type="ECO:0000313" key="4">
    <source>
        <dbReference type="EMBL" id="CDO66142.1"/>
    </source>
</evidence>
<dbReference type="InterPro" id="IPR024781">
    <property type="entry name" value="MSP_C"/>
</dbReference>